<dbReference type="Gene3D" id="3.40.50.2300">
    <property type="match status" value="1"/>
</dbReference>
<dbReference type="EMBL" id="CP025958">
    <property type="protein sequence ID" value="AWM39135.1"/>
    <property type="molecule type" value="Genomic_DNA"/>
</dbReference>
<gene>
    <name evidence="1" type="ORF">C1280_20535</name>
</gene>
<dbReference type="OrthoDB" id="9784339at2"/>
<keyword evidence="2" id="KW-1185">Reference proteome</keyword>
<name>A0A2Z3H820_9BACT</name>
<evidence type="ECO:0000313" key="1">
    <source>
        <dbReference type="EMBL" id="AWM39135.1"/>
    </source>
</evidence>
<dbReference type="InterPro" id="IPR036196">
    <property type="entry name" value="Ptyr_pPase_sf"/>
</dbReference>
<accession>A0A2Z3H820</accession>
<organism evidence="1 2">
    <name type="scientific">Gemmata obscuriglobus</name>
    <dbReference type="NCBI Taxonomy" id="114"/>
    <lineage>
        <taxon>Bacteria</taxon>
        <taxon>Pseudomonadati</taxon>
        <taxon>Planctomycetota</taxon>
        <taxon>Planctomycetia</taxon>
        <taxon>Gemmatales</taxon>
        <taxon>Gemmataceae</taxon>
        <taxon>Gemmata</taxon>
    </lineage>
</organism>
<proteinExistence type="predicted"/>
<sequence length="98" mass="10911">MRWGKGLKTREFSKVYSDPHNPQRDCAAILVCSEADTACPKVTGAAARIPLPYLDPKLFDGAPFESAKYAERRDDIGRLMLSVFMQLRRHLEVGSGGK</sequence>
<protein>
    <recommendedName>
        <fullName evidence="3">Protein-tyrosine-phosphatase</fullName>
    </recommendedName>
</protein>
<dbReference type="RefSeq" id="WP_010036977.1">
    <property type="nucleotide sequence ID" value="NZ_CP025958.1"/>
</dbReference>
<evidence type="ECO:0000313" key="2">
    <source>
        <dbReference type="Proteomes" id="UP000245802"/>
    </source>
</evidence>
<evidence type="ECO:0008006" key="3">
    <source>
        <dbReference type="Google" id="ProtNLM"/>
    </source>
</evidence>
<dbReference type="SUPFAM" id="SSF52788">
    <property type="entry name" value="Phosphotyrosine protein phosphatases I"/>
    <property type="match status" value="1"/>
</dbReference>
<reference evidence="1 2" key="1">
    <citation type="submission" date="2018-01" db="EMBL/GenBank/DDBJ databases">
        <title>G. obscuriglobus.</title>
        <authorList>
            <person name="Franke J."/>
            <person name="Blomberg W."/>
            <person name="Selmecki A."/>
        </authorList>
    </citation>
    <scope>NUCLEOTIDE SEQUENCE [LARGE SCALE GENOMIC DNA]</scope>
    <source>
        <strain evidence="1 2">DSM 5831</strain>
    </source>
</reference>
<dbReference type="KEGG" id="gog:C1280_20535"/>
<dbReference type="Proteomes" id="UP000245802">
    <property type="component" value="Chromosome"/>
</dbReference>
<dbReference type="AlphaFoldDB" id="A0A2Z3H820"/>